<feature type="domain" description="O-antigen ligase-related" evidence="8">
    <location>
        <begin position="222"/>
        <end position="374"/>
    </location>
</feature>
<dbReference type="SUPFAM" id="SSF48452">
    <property type="entry name" value="TPR-like"/>
    <property type="match status" value="1"/>
</dbReference>
<evidence type="ECO:0000256" key="3">
    <source>
        <dbReference type="ARBA" id="ARBA00022989"/>
    </source>
</evidence>
<keyword evidence="4 7" id="KW-0472">Membrane</keyword>
<evidence type="ECO:0000256" key="2">
    <source>
        <dbReference type="ARBA" id="ARBA00022692"/>
    </source>
</evidence>
<dbReference type="SMART" id="SM00028">
    <property type="entry name" value="TPR"/>
    <property type="match status" value="2"/>
</dbReference>
<gene>
    <name evidence="9" type="ORF">UW78_C0017G0017</name>
</gene>
<dbReference type="Gene3D" id="1.25.40.10">
    <property type="entry name" value="Tetratricopeptide repeat domain"/>
    <property type="match status" value="1"/>
</dbReference>
<evidence type="ECO:0000259" key="8">
    <source>
        <dbReference type="Pfam" id="PF04932"/>
    </source>
</evidence>
<dbReference type="AlphaFoldDB" id="A0A0G1KBJ7"/>
<proteinExistence type="predicted"/>
<dbReference type="InterPro" id="IPR019734">
    <property type="entry name" value="TPR_rpt"/>
</dbReference>
<evidence type="ECO:0000256" key="6">
    <source>
        <dbReference type="SAM" id="MobiDB-lite"/>
    </source>
</evidence>
<dbReference type="InterPro" id="IPR051533">
    <property type="entry name" value="WaaL-like"/>
</dbReference>
<keyword evidence="3 7" id="KW-1133">Transmembrane helix</keyword>
<dbReference type="GO" id="GO:0016020">
    <property type="term" value="C:membrane"/>
    <property type="evidence" value="ECO:0007669"/>
    <property type="project" value="UniProtKB-SubCell"/>
</dbReference>
<dbReference type="InterPro" id="IPR007016">
    <property type="entry name" value="O-antigen_ligase-rel_domated"/>
</dbReference>
<accession>A0A0G1KBJ7</accession>
<feature type="transmembrane region" description="Helical" evidence="7">
    <location>
        <begin position="108"/>
        <end position="126"/>
    </location>
</feature>
<reference evidence="9 10" key="1">
    <citation type="journal article" date="2015" name="Nature">
        <title>rRNA introns, odd ribosomes, and small enigmatic genomes across a large radiation of phyla.</title>
        <authorList>
            <person name="Brown C.T."/>
            <person name="Hug L.A."/>
            <person name="Thomas B.C."/>
            <person name="Sharon I."/>
            <person name="Castelle C.J."/>
            <person name="Singh A."/>
            <person name="Wilkins M.J."/>
            <person name="Williams K.H."/>
            <person name="Banfield J.F."/>
        </authorList>
    </citation>
    <scope>NUCLEOTIDE SEQUENCE [LARGE SCALE GENOMIC DNA]</scope>
</reference>
<evidence type="ECO:0000256" key="4">
    <source>
        <dbReference type="ARBA" id="ARBA00023136"/>
    </source>
</evidence>
<protein>
    <recommendedName>
        <fullName evidence="8">O-antigen ligase-related domain-containing protein</fullName>
    </recommendedName>
</protein>
<dbReference type="Pfam" id="PF04932">
    <property type="entry name" value="Wzy_C"/>
    <property type="match status" value="1"/>
</dbReference>
<comment type="subcellular location">
    <subcellularLocation>
        <location evidence="1">Membrane</location>
        <topology evidence="1">Multi-pass membrane protein</topology>
    </subcellularLocation>
</comment>
<feature type="transmembrane region" description="Helical" evidence="7">
    <location>
        <begin position="464"/>
        <end position="488"/>
    </location>
</feature>
<feature type="repeat" description="TPR" evidence="5">
    <location>
        <begin position="625"/>
        <end position="658"/>
    </location>
</feature>
<feature type="transmembrane region" description="Helical" evidence="7">
    <location>
        <begin position="366"/>
        <end position="385"/>
    </location>
</feature>
<comment type="caution">
    <text evidence="9">The sequence shown here is derived from an EMBL/GenBank/DDBJ whole genome shotgun (WGS) entry which is preliminary data.</text>
</comment>
<keyword evidence="5" id="KW-0802">TPR repeat</keyword>
<evidence type="ECO:0000313" key="9">
    <source>
        <dbReference type="EMBL" id="KKT81111.1"/>
    </source>
</evidence>
<feature type="transmembrane region" description="Helical" evidence="7">
    <location>
        <begin position="12"/>
        <end position="29"/>
    </location>
</feature>
<organism evidence="9 10">
    <name type="scientific">Candidatus Azambacteria bacterium GW2011_GWA1_44_9</name>
    <dbReference type="NCBI Taxonomy" id="1618610"/>
    <lineage>
        <taxon>Bacteria</taxon>
        <taxon>Candidatus Azamiibacteriota</taxon>
    </lineage>
</organism>
<feature type="transmembrane region" description="Helical" evidence="7">
    <location>
        <begin position="133"/>
        <end position="154"/>
    </location>
</feature>
<dbReference type="InterPro" id="IPR011990">
    <property type="entry name" value="TPR-like_helical_dom_sf"/>
</dbReference>
<dbReference type="PANTHER" id="PTHR37422:SF13">
    <property type="entry name" value="LIPOPOLYSACCHARIDE BIOSYNTHESIS PROTEIN PA4999-RELATED"/>
    <property type="match status" value="1"/>
</dbReference>
<feature type="region of interest" description="Disordered" evidence="6">
    <location>
        <begin position="714"/>
        <end position="734"/>
    </location>
</feature>
<evidence type="ECO:0000256" key="5">
    <source>
        <dbReference type="PROSITE-ProRule" id="PRU00339"/>
    </source>
</evidence>
<dbReference type="EMBL" id="LCJQ01000017">
    <property type="protein sequence ID" value="KKT81111.1"/>
    <property type="molecule type" value="Genomic_DNA"/>
</dbReference>
<sequence>MNERLKSAINTACEFIAFVMVLSITLLFWNLTTEFFETPKLAVLIFLTGLLTLLWAVKCLLSGKITFVQTPFNLPILLILIVFGLSTFFAPARSLAIFGSVPRVENGLLSFGAISLFFFMVVSNLRSTATFKYLLNTLFFVGTVLSVWTLLSYFKINLLPLNFTQLQSFTPTGSSFSTNAILILLLPLLFSSFSQHSTLEVMSGIVSKRYLTLVQKITASVVLALFTAVIILTGTQVVYIATSLVVVLSLISLSLPTIKKNSPFLALPALTGIILAVSIYIPIKDIPNPLTGFAQEFPREIQLPVAASWKVSVSAFRDFPVLGSGPGSYLNDFTIFKPAEINNTSFWNIRFDRAFNTYFETLATQGALGLLALLLLTIMAIPPAIKTLANSSGITTALAVSVIAFFILLSLHSATLVLWVVGFLLLAIFASSEKSLNREVNLGLGEGPRSLQGMRDELYIRFDILPIVVALVVLAAVAGAYLFTANFIAADFSHRKALDAISQNRGSNAYNFLLETVRSNPNIDLYRINFAQTNFALANAIASEKGPTEASPSGSLTDTDKQNIQTLLSQAISEGRAATVINPQAAANWEILASIYQQISGVAQNALNFSLDSYGRAIARDPLNPLLRLTTGGIYYSVKNYDMSIRFYSDVINLKPDFANGYYNLAIALRDKGNLAESLQAAEKTVSLLDPNTRDYEVAAKLLSDLKEKIPTEAQKSDNLVPAGQKEGALQGSELPKVLNLPKVENISTPEAVKK</sequence>
<feature type="transmembrane region" description="Helical" evidence="7">
    <location>
        <begin position="41"/>
        <end position="61"/>
    </location>
</feature>
<feature type="transmembrane region" description="Helical" evidence="7">
    <location>
        <begin position="397"/>
        <end position="430"/>
    </location>
</feature>
<evidence type="ECO:0000256" key="1">
    <source>
        <dbReference type="ARBA" id="ARBA00004141"/>
    </source>
</evidence>
<evidence type="ECO:0000256" key="7">
    <source>
        <dbReference type="SAM" id="Phobius"/>
    </source>
</evidence>
<keyword evidence="2 7" id="KW-0812">Transmembrane</keyword>
<dbReference type="Proteomes" id="UP000034595">
    <property type="component" value="Unassembled WGS sequence"/>
</dbReference>
<feature type="transmembrane region" description="Helical" evidence="7">
    <location>
        <begin position="174"/>
        <end position="193"/>
    </location>
</feature>
<name>A0A0G1KBJ7_9BACT</name>
<dbReference type="PANTHER" id="PTHR37422">
    <property type="entry name" value="TEICHURONIC ACID BIOSYNTHESIS PROTEIN TUAE"/>
    <property type="match status" value="1"/>
</dbReference>
<dbReference type="PROSITE" id="PS50005">
    <property type="entry name" value="TPR"/>
    <property type="match status" value="1"/>
</dbReference>
<feature type="transmembrane region" description="Helical" evidence="7">
    <location>
        <begin position="238"/>
        <end position="258"/>
    </location>
</feature>
<feature type="transmembrane region" description="Helical" evidence="7">
    <location>
        <begin position="73"/>
        <end position="96"/>
    </location>
</feature>
<feature type="transmembrane region" description="Helical" evidence="7">
    <location>
        <begin position="265"/>
        <end position="283"/>
    </location>
</feature>
<evidence type="ECO:0000313" key="10">
    <source>
        <dbReference type="Proteomes" id="UP000034595"/>
    </source>
</evidence>
<feature type="transmembrane region" description="Helical" evidence="7">
    <location>
        <begin position="213"/>
        <end position="232"/>
    </location>
</feature>